<dbReference type="OrthoDB" id="3052647at2759"/>
<keyword evidence="2" id="KW-0472">Membrane</keyword>
<evidence type="ECO:0000256" key="1">
    <source>
        <dbReference type="SAM" id="MobiDB-lite"/>
    </source>
</evidence>
<keyword evidence="4" id="KW-1185">Reference proteome</keyword>
<sequence length="487" mass="52071">MQTPSTAIPRLVVVDDTDPAIQYSPPSAFSLDSDGTLDELGYGGPVWNKTVTGTTTNSSLSYTFNGTFVRVLVATQGNDSHWNCSVDGHLLPSFNSTTTQVTNSVACDSQGLLHGLKGPHTISVNVSFTPQDGLDSGTIWLDSVQYEPLPEDPLDSVMLRVHNSDPAVKYDNSTGGWAWQGVDSNATHSIGTTANFAFNGTSASLYSVIFGASNNIFNASSALFTIDGNSSSNVPLPGSVQIPSVGTYYNRLNYPLFTVPNLSESLPHNLQLAYAYSGNTNPQYLALDYFMIQTNPTHSLTSTSSDQDVRPHNNIGPIVGVVLGAVVGLAACILLFFYFRRRRRTSYSGMTLDLTGNSPGYYRLQDSAGGTLEVTPFVSPDVPPGNYRPTKYASDTGYTGQPSGANAYLGDAGSRPGTQGRLSGWNPDRFIMSKRTPAQALTTENDRSQRNEGTQHLDSGVRLSHDGGGGQEEGEAIGDVPPIYTES</sequence>
<name>A0A8H5HJN4_9AGAR</name>
<feature type="region of interest" description="Disordered" evidence="1">
    <location>
        <begin position="437"/>
        <end position="487"/>
    </location>
</feature>
<gene>
    <name evidence="3" type="ORF">D9757_006482</name>
</gene>
<evidence type="ECO:0000256" key="2">
    <source>
        <dbReference type="SAM" id="Phobius"/>
    </source>
</evidence>
<evidence type="ECO:0000313" key="3">
    <source>
        <dbReference type="EMBL" id="KAF5384569.1"/>
    </source>
</evidence>
<dbReference type="AlphaFoldDB" id="A0A8H5HJN4"/>
<protein>
    <submittedName>
        <fullName evidence="3">Uncharacterized protein</fullName>
    </submittedName>
</protein>
<organism evidence="3 4">
    <name type="scientific">Collybiopsis confluens</name>
    <dbReference type="NCBI Taxonomy" id="2823264"/>
    <lineage>
        <taxon>Eukaryota</taxon>
        <taxon>Fungi</taxon>
        <taxon>Dikarya</taxon>
        <taxon>Basidiomycota</taxon>
        <taxon>Agaricomycotina</taxon>
        <taxon>Agaricomycetes</taxon>
        <taxon>Agaricomycetidae</taxon>
        <taxon>Agaricales</taxon>
        <taxon>Marasmiineae</taxon>
        <taxon>Omphalotaceae</taxon>
        <taxon>Collybiopsis</taxon>
    </lineage>
</organism>
<comment type="caution">
    <text evidence="3">The sequence shown here is derived from an EMBL/GenBank/DDBJ whole genome shotgun (WGS) entry which is preliminary data.</text>
</comment>
<accession>A0A8H5HJN4</accession>
<dbReference type="Proteomes" id="UP000518752">
    <property type="component" value="Unassembled WGS sequence"/>
</dbReference>
<dbReference type="EMBL" id="JAACJN010000043">
    <property type="protein sequence ID" value="KAF5384569.1"/>
    <property type="molecule type" value="Genomic_DNA"/>
</dbReference>
<evidence type="ECO:0000313" key="4">
    <source>
        <dbReference type="Proteomes" id="UP000518752"/>
    </source>
</evidence>
<feature type="compositionally biased region" description="Basic and acidic residues" evidence="1">
    <location>
        <begin position="444"/>
        <end position="455"/>
    </location>
</feature>
<feature type="transmembrane region" description="Helical" evidence="2">
    <location>
        <begin position="315"/>
        <end position="339"/>
    </location>
</feature>
<keyword evidence="2" id="KW-0812">Transmembrane</keyword>
<proteinExistence type="predicted"/>
<reference evidence="3 4" key="1">
    <citation type="journal article" date="2020" name="ISME J.">
        <title>Uncovering the hidden diversity of litter-decomposition mechanisms in mushroom-forming fungi.</title>
        <authorList>
            <person name="Floudas D."/>
            <person name="Bentzer J."/>
            <person name="Ahren D."/>
            <person name="Johansson T."/>
            <person name="Persson P."/>
            <person name="Tunlid A."/>
        </authorList>
    </citation>
    <scope>NUCLEOTIDE SEQUENCE [LARGE SCALE GENOMIC DNA]</scope>
    <source>
        <strain evidence="3 4">CBS 406.79</strain>
    </source>
</reference>
<keyword evidence="2" id="KW-1133">Transmembrane helix</keyword>
<dbReference type="Gene3D" id="2.60.120.260">
    <property type="entry name" value="Galactose-binding domain-like"/>
    <property type="match status" value="1"/>
</dbReference>